<dbReference type="PANTHER" id="PTHR12210">
    <property type="entry name" value="DULLARD PROTEIN PHOSPHATASE"/>
    <property type="match status" value="1"/>
</dbReference>
<dbReference type="EMBL" id="SZYD01000010">
    <property type="protein sequence ID" value="KAD4982684.1"/>
    <property type="molecule type" value="Genomic_DNA"/>
</dbReference>
<comment type="function">
    <text evidence="1">Essential component of the TIM23 complex, a complex that mediates the translocation of transit peptide-containing proteins across the mitochondrial inner membrane.</text>
</comment>
<keyword evidence="6" id="KW-1185">Reference proteome</keyword>
<keyword evidence="1" id="KW-0653">Protein transport</keyword>
<proteinExistence type="inferred from homology"/>
<dbReference type="GO" id="GO:0005744">
    <property type="term" value="C:TIM23 mitochondrial import inner membrane translocase complex"/>
    <property type="evidence" value="ECO:0007669"/>
    <property type="project" value="UniProtKB-UniRule"/>
</dbReference>
<sequence>MEYDSSPAKRRKISHENPESNKDPNLNAIEGSTMDATEETGSQIRVIDTMPAQMLGSSGDDGHSHCRNKLLVLDVNGRNIKQVLDFLMRDTQHQLLFCWDEIWLLYRINLHCIGTCFNTIENNEKPLLLNELKKLWEKQDPNLPWDRGVFDESNTLILDDSPYKALLNLVSFFFFFFHCNFHSGIYEKIVPNFCSLDLLLGGSPTLRVGIIGAFIESSLPTAMPPCKDSSSTDDLNLSMSDQLAQPLATAAATSTTSNQTASQLADLIQPTLRVVFKRPYCDVFLQFCFGKFNVGIWTSTTKYNMECVLDFLMRDTQHKLLFCWDLSHCTDTGFSTVENRCKRILLKEIRKLWEKKDSNLPWELGEYDESNTLLVENAPCKALLNPPNTAIFPYPYRYWNREDNSLEFKKSSSNLTGTWMEVAPRALDFLQALFCTALHVGSYSAVNGSVTCSRKSGIQKFKFDRRRYMCEKFSFFSKCGNLKVTRYDMDGSGWLGSIQDHLNKFLSLKSKADQHEDTLKEVENMLEKCDYEKHVAETETDELKMKMQLGRVTRNDGAE</sequence>
<evidence type="ECO:0000256" key="2">
    <source>
        <dbReference type="SAM" id="Coils"/>
    </source>
</evidence>
<dbReference type="GO" id="GO:0015031">
    <property type="term" value="P:protein transport"/>
    <property type="evidence" value="ECO:0007669"/>
    <property type="project" value="UniProtKB-KW"/>
</dbReference>
<dbReference type="Gene3D" id="3.40.50.1000">
    <property type="entry name" value="HAD superfamily/HAD-like"/>
    <property type="match status" value="2"/>
</dbReference>
<comment type="similarity">
    <text evidence="1">Belongs to the TIM50 family.</text>
</comment>
<evidence type="ECO:0000256" key="3">
    <source>
        <dbReference type="SAM" id="MobiDB-lite"/>
    </source>
</evidence>
<dbReference type="InterPro" id="IPR036412">
    <property type="entry name" value="HAD-like_sf"/>
</dbReference>
<evidence type="ECO:0000313" key="6">
    <source>
        <dbReference type="Proteomes" id="UP000326396"/>
    </source>
</evidence>
<keyword evidence="1" id="KW-0496">Mitochondrion</keyword>
<comment type="subunit">
    <text evidence="1">Component of the TIM23 complex.</text>
</comment>
<comment type="subcellular location">
    <subcellularLocation>
        <location evidence="1">Mitochondrion inner membrane</location>
        <topology evidence="1">Single-pass membrane protein</topology>
    </subcellularLocation>
</comment>
<feature type="domain" description="FCP1 homology" evidence="4">
    <location>
        <begin position="228"/>
        <end position="415"/>
    </location>
</feature>
<dbReference type="SUPFAM" id="SSF56784">
    <property type="entry name" value="HAD-like"/>
    <property type="match status" value="1"/>
</dbReference>
<dbReference type="Proteomes" id="UP000326396">
    <property type="component" value="Linkage Group LG18"/>
</dbReference>
<keyword evidence="2" id="KW-0175">Coiled coil</keyword>
<feature type="coiled-coil region" evidence="2">
    <location>
        <begin position="505"/>
        <end position="532"/>
    </location>
</feature>
<organism evidence="5 6">
    <name type="scientific">Mikania micrantha</name>
    <name type="common">bitter vine</name>
    <dbReference type="NCBI Taxonomy" id="192012"/>
    <lineage>
        <taxon>Eukaryota</taxon>
        <taxon>Viridiplantae</taxon>
        <taxon>Streptophyta</taxon>
        <taxon>Embryophyta</taxon>
        <taxon>Tracheophyta</taxon>
        <taxon>Spermatophyta</taxon>
        <taxon>Magnoliopsida</taxon>
        <taxon>eudicotyledons</taxon>
        <taxon>Gunneridae</taxon>
        <taxon>Pentapetalae</taxon>
        <taxon>asterids</taxon>
        <taxon>campanulids</taxon>
        <taxon>Asterales</taxon>
        <taxon>Asteraceae</taxon>
        <taxon>Asteroideae</taxon>
        <taxon>Heliantheae alliance</taxon>
        <taxon>Eupatorieae</taxon>
        <taxon>Mikania</taxon>
    </lineage>
</organism>
<dbReference type="SMART" id="SM00577">
    <property type="entry name" value="CPDc"/>
    <property type="match status" value="1"/>
</dbReference>
<name>A0A5N6NPB5_9ASTR</name>
<evidence type="ECO:0000259" key="4">
    <source>
        <dbReference type="PROSITE" id="PS50969"/>
    </source>
</evidence>
<dbReference type="InterPro" id="IPR023214">
    <property type="entry name" value="HAD_sf"/>
</dbReference>
<accession>A0A5N6NPB5</accession>
<dbReference type="OrthoDB" id="1711508at2759"/>
<dbReference type="InterPro" id="IPR050365">
    <property type="entry name" value="TIM50"/>
</dbReference>
<comment type="caution">
    <text evidence="5">The sequence shown here is derived from an EMBL/GenBank/DDBJ whole genome shotgun (WGS) entry which is preliminary data.</text>
</comment>
<keyword evidence="1" id="KW-0813">Transport</keyword>
<keyword evidence="1" id="KW-0809">Transit peptide</keyword>
<dbReference type="PROSITE" id="PS50969">
    <property type="entry name" value="FCP1"/>
    <property type="match status" value="1"/>
</dbReference>
<gene>
    <name evidence="5" type="ORF">E3N88_19355</name>
</gene>
<protein>
    <recommendedName>
        <fullName evidence="1">Mitochondrial import inner membrane translocase subunit TIM50</fullName>
    </recommendedName>
</protein>
<dbReference type="InterPro" id="IPR004274">
    <property type="entry name" value="FCP1_dom"/>
</dbReference>
<feature type="region of interest" description="Disordered" evidence="3">
    <location>
        <begin position="1"/>
        <end position="29"/>
    </location>
</feature>
<evidence type="ECO:0000313" key="5">
    <source>
        <dbReference type="EMBL" id="KAD4982684.1"/>
    </source>
</evidence>
<keyword evidence="1" id="KW-0811">Translocation</keyword>
<dbReference type="AlphaFoldDB" id="A0A5N6NPB5"/>
<dbReference type="Pfam" id="PF03031">
    <property type="entry name" value="NIF"/>
    <property type="match status" value="1"/>
</dbReference>
<evidence type="ECO:0000256" key="1">
    <source>
        <dbReference type="RuleBase" id="RU365079"/>
    </source>
</evidence>
<reference evidence="5 6" key="1">
    <citation type="submission" date="2019-05" db="EMBL/GenBank/DDBJ databases">
        <title>Mikania micrantha, genome provides insights into the molecular mechanism of rapid growth.</title>
        <authorList>
            <person name="Liu B."/>
        </authorList>
    </citation>
    <scope>NUCLEOTIDE SEQUENCE [LARGE SCALE GENOMIC DNA]</scope>
    <source>
        <strain evidence="5">NLD-2019</strain>
        <tissue evidence="5">Leaf</tissue>
    </source>
</reference>